<dbReference type="InterPro" id="IPR036388">
    <property type="entry name" value="WH-like_DNA-bd_sf"/>
</dbReference>
<comment type="caution">
    <text evidence="3">The sequence shown here is derived from an EMBL/GenBank/DDBJ whole genome shotgun (WGS) entry which is preliminary data.</text>
</comment>
<dbReference type="InterPro" id="IPR036390">
    <property type="entry name" value="WH_DNA-bd_sf"/>
</dbReference>
<evidence type="ECO:0000313" key="3">
    <source>
        <dbReference type="EMBL" id="MDS0260262.1"/>
    </source>
</evidence>
<evidence type="ECO:0000259" key="2">
    <source>
        <dbReference type="Pfam" id="PF25213"/>
    </source>
</evidence>
<evidence type="ECO:0000313" key="4">
    <source>
        <dbReference type="Proteomes" id="UP001259659"/>
    </source>
</evidence>
<dbReference type="InterPro" id="IPR013561">
    <property type="entry name" value="FilR1_middle_dom"/>
</dbReference>
<dbReference type="Proteomes" id="UP001259659">
    <property type="component" value="Unassembled WGS sequence"/>
</dbReference>
<accession>A0ABU2FDB7</accession>
<dbReference type="Gene3D" id="1.10.10.10">
    <property type="entry name" value="Winged helix-like DNA-binding domain superfamily/Winged helix DNA-binding domain"/>
    <property type="match status" value="1"/>
</dbReference>
<protein>
    <submittedName>
        <fullName evidence="3">DUF1724 domain-containing protein</fullName>
    </submittedName>
</protein>
<gene>
    <name evidence="3" type="ORF">NDI56_12735</name>
</gene>
<dbReference type="Pfam" id="PF08350">
    <property type="entry name" value="FilR1_middle"/>
    <property type="match status" value="1"/>
</dbReference>
<dbReference type="RefSeq" id="WP_310919930.1">
    <property type="nucleotide sequence ID" value="NZ_JAMQON010000003.1"/>
</dbReference>
<organism evidence="3 4">
    <name type="scientific">Haloarcula saliterrae</name>
    <dbReference type="NCBI Taxonomy" id="2950534"/>
    <lineage>
        <taxon>Archaea</taxon>
        <taxon>Methanobacteriati</taxon>
        <taxon>Methanobacteriota</taxon>
        <taxon>Stenosarchaea group</taxon>
        <taxon>Halobacteria</taxon>
        <taxon>Halobacteriales</taxon>
        <taxon>Haloarculaceae</taxon>
        <taxon>Haloarcula</taxon>
    </lineage>
</organism>
<feature type="domain" description="Methanogenesis regulatory protein FilR1 middle" evidence="1">
    <location>
        <begin position="121"/>
        <end position="250"/>
    </location>
</feature>
<dbReference type="SUPFAM" id="SSF46785">
    <property type="entry name" value="Winged helix' DNA-binding domain"/>
    <property type="match status" value="1"/>
</dbReference>
<dbReference type="EMBL" id="JAMQON010000003">
    <property type="protein sequence ID" value="MDS0260262.1"/>
    <property type="molecule type" value="Genomic_DNA"/>
</dbReference>
<reference evidence="3 4" key="1">
    <citation type="submission" date="2022-06" db="EMBL/GenBank/DDBJ databases">
        <title>Haloarcula sp. a new haloarchaeum isolate from saline soil.</title>
        <authorList>
            <person name="Strakova D."/>
            <person name="Galisteo C."/>
            <person name="Sanchez-Porro C."/>
            <person name="Ventosa A."/>
        </authorList>
    </citation>
    <scope>NUCLEOTIDE SEQUENCE [LARGE SCALE GENOMIC DNA]</scope>
    <source>
        <strain evidence="3 4">S1CR25-12</strain>
    </source>
</reference>
<evidence type="ECO:0000259" key="1">
    <source>
        <dbReference type="Pfam" id="PF08350"/>
    </source>
</evidence>
<dbReference type="Pfam" id="PF25213">
    <property type="entry name" value="HVO_A0261_N"/>
    <property type="match status" value="1"/>
</dbReference>
<keyword evidence="4" id="KW-1185">Reference proteome</keyword>
<feature type="domain" description="HVO-A0261-like N-terminal" evidence="2">
    <location>
        <begin position="7"/>
        <end position="84"/>
    </location>
</feature>
<sequence length="255" mass="27810">MDTSGLERDIRLLQRAPVLAACRDGPVDRSTIAERADCSRTTVYRATTELEADGLLEQGSGGYSLTTFGTTILDRITQFRAEIDGIRHLVPLLGRIDASELRENVDLFADATVVEASPDAPYAIDQHFASVIGANTDEWFGFTQAYGSPIVVEAVSEAIAAGASAEWVFTRETVERLSEQYPEAQTELRALDRTASYVVDSLPFDFAVLNDTLVLIGADTETGVHAAIATTDDPDAVAWARDLFETYRDRAERVA</sequence>
<dbReference type="InterPro" id="IPR057527">
    <property type="entry name" value="HVO_A0261-like_N"/>
</dbReference>
<proteinExistence type="predicted"/>
<name>A0ABU2FDB7_9EURY</name>